<feature type="transmembrane region" description="Helical" evidence="1">
    <location>
        <begin position="246"/>
        <end position="268"/>
    </location>
</feature>
<keyword evidence="1" id="KW-0812">Transmembrane</keyword>
<dbReference type="Proteomes" id="UP001179280">
    <property type="component" value="Unassembled WGS sequence"/>
</dbReference>
<dbReference type="RefSeq" id="WP_204469117.1">
    <property type="nucleotide sequence ID" value="NZ_JAFBCV010000023.1"/>
</dbReference>
<feature type="transmembrane region" description="Helical" evidence="1">
    <location>
        <begin position="181"/>
        <end position="206"/>
    </location>
</feature>
<sequence>MNYIKLTHFELKRVMPWFVGLLVLFAIAQTLYLFFHQHFLYQTMQHEFQYGLSIEQFVRDYGPVSIVAIADQSFFYLLPFYASFISVCLYAVFIWYREWVGKHSFIYRLLLLPINRVNLLFSKLTAILIMLLTVYTLQIALIPLHELILHIRLPAAMVEKSSTFFFMNLFTPIWPVGYTDIHWLLILKSLVLFLLFLITLSTMILLERSFRIKGFLGACLFALFSFCSYIGISLALDHTIYPSELIIVQIAFCLLLIGLNLFLSYRLLHSYITA</sequence>
<feature type="transmembrane region" description="Helical" evidence="1">
    <location>
        <begin position="117"/>
        <end position="137"/>
    </location>
</feature>
<gene>
    <name evidence="2" type="ORF">JOC54_004452</name>
</gene>
<keyword evidence="1" id="KW-0472">Membrane</keyword>
<comment type="caution">
    <text evidence="2">The sequence shown here is derived from an EMBL/GenBank/DDBJ whole genome shotgun (WGS) entry which is preliminary data.</text>
</comment>
<protein>
    <recommendedName>
        <fullName evidence="4">ABC transporter permease</fullName>
    </recommendedName>
</protein>
<feature type="transmembrane region" description="Helical" evidence="1">
    <location>
        <begin position="215"/>
        <end position="234"/>
    </location>
</feature>
<evidence type="ECO:0000313" key="2">
    <source>
        <dbReference type="EMBL" id="MBM7841151.1"/>
    </source>
</evidence>
<proteinExistence type="predicted"/>
<reference evidence="2" key="1">
    <citation type="submission" date="2021-01" db="EMBL/GenBank/DDBJ databases">
        <title>Genomic Encyclopedia of Type Strains, Phase IV (KMG-IV): sequencing the most valuable type-strain genomes for metagenomic binning, comparative biology and taxonomic classification.</title>
        <authorList>
            <person name="Goeker M."/>
        </authorList>
    </citation>
    <scope>NUCLEOTIDE SEQUENCE</scope>
    <source>
        <strain evidence="2">DSM 21943</strain>
    </source>
</reference>
<evidence type="ECO:0000256" key="1">
    <source>
        <dbReference type="SAM" id="Phobius"/>
    </source>
</evidence>
<organism evidence="2 3">
    <name type="scientific">Shouchella xiaoxiensis</name>
    <dbReference type="NCBI Taxonomy" id="766895"/>
    <lineage>
        <taxon>Bacteria</taxon>
        <taxon>Bacillati</taxon>
        <taxon>Bacillota</taxon>
        <taxon>Bacilli</taxon>
        <taxon>Bacillales</taxon>
        <taxon>Bacillaceae</taxon>
        <taxon>Shouchella</taxon>
    </lineage>
</organism>
<name>A0ABS2T1L5_9BACI</name>
<keyword evidence="3" id="KW-1185">Reference proteome</keyword>
<feature type="transmembrane region" description="Helical" evidence="1">
    <location>
        <begin position="74"/>
        <end position="96"/>
    </location>
</feature>
<evidence type="ECO:0000313" key="3">
    <source>
        <dbReference type="Proteomes" id="UP001179280"/>
    </source>
</evidence>
<feature type="transmembrane region" description="Helical" evidence="1">
    <location>
        <begin position="14"/>
        <end position="35"/>
    </location>
</feature>
<evidence type="ECO:0008006" key="4">
    <source>
        <dbReference type="Google" id="ProtNLM"/>
    </source>
</evidence>
<accession>A0ABS2T1L5</accession>
<keyword evidence="1" id="KW-1133">Transmembrane helix</keyword>
<dbReference type="EMBL" id="JAFBCV010000023">
    <property type="protein sequence ID" value="MBM7841151.1"/>
    <property type="molecule type" value="Genomic_DNA"/>
</dbReference>